<accession>A0AC61MZU1</accession>
<gene>
    <name evidence="1" type="primary">moaC</name>
    <name evidence="1" type="ORF">JFY71_03475</name>
</gene>
<protein>
    <submittedName>
        <fullName evidence="1">Cyclic pyranopterin monophosphate synthase MoaC</fullName>
        <ecNumber evidence="1">4.6.1.17</ecNumber>
    </submittedName>
</protein>
<evidence type="ECO:0000313" key="2">
    <source>
        <dbReference type="Proteomes" id="UP000595814"/>
    </source>
</evidence>
<organism evidence="1 2">
    <name type="scientific">Miniphocaeibacter halophilus</name>
    <dbReference type="NCBI Taxonomy" id="2931922"/>
    <lineage>
        <taxon>Bacteria</taxon>
        <taxon>Bacillati</taxon>
        <taxon>Bacillota</taxon>
        <taxon>Tissierellia</taxon>
        <taxon>Tissierellales</taxon>
        <taxon>Peptoniphilaceae</taxon>
        <taxon>Miniphocaeibacter</taxon>
    </lineage>
</organism>
<proteinExistence type="predicted"/>
<dbReference type="Proteomes" id="UP000595814">
    <property type="component" value="Chromosome"/>
</dbReference>
<evidence type="ECO:0000313" key="1">
    <source>
        <dbReference type="EMBL" id="QQK08614.1"/>
    </source>
</evidence>
<keyword evidence="2" id="KW-1185">Reference proteome</keyword>
<dbReference type="EMBL" id="CP066744">
    <property type="protein sequence ID" value="QQK08614.1"/>
    <property type="molecule type" value="Genomic_DNA"/>
</dbReference>
<dbReference type="EC" id="4.6.1.17" evidence="1"/>
<sequence>MELTHFNEEGRAKMVDVGKKDDTKRVATATCTVVMKEETLNRIKEGQIKKGDVLAVAQVGGIMAAKNTAQTIPMCHNIFLTGVDINFNLGKNTVDIFATVKTVGKTGVEMEALNACSTTALTIYDMCKAMDRGMRIENMRLLEKEGGKSGHFIADNKEGMVLDVNISETKGVIKIPIEVGELKVDHGLVGDAHAGDWHRQVSLLAVESIDKMKAMGLPDLKDGDFAENITTKGLVLHEIPVGTVFTMGTAVLEVTQIGKKCHSGCAIKQKVGNCIMPTEGIFAKVLKNGQVKKGDRIKIIEL</sequence>
<keyword evidence="1" id="KW-0456">Lyase</keyword>
<name>A0AC61MZU1_9FIRM</name>
<reference evidence="1 2" key="1">
    <citation type="journal article" date="2022" name="Int. J. Syst. Evol. Microbiol.">
        <title>Miniphocaeibacter halophilus sp. nov., an ammonium-tolerant acetate-producing bacterium isolated from a biogas system.</title>
        <authorList>
            <person name="Schnurer A."/>
            <person name="Singh A."/>
            <person name="Bi S."/>
            <person name="Qiao W."/>
            <person name="Westerholm M."/>
        </authorList>
    </citation>
    <scope>NUCLEOTIDE SEQUENCE [LARGE SCALE GENOMIC DNA]</scope>
    <source>
        <strain evidence="1 2">AMB_01</strain>
    </source>
</reference>